<evidence type="ECO:0000313" key="2">
    <source>
        <dbReference type="Proteomes" id="UP000789901"/>
    </source>
</evidence>
<protein>
    <submittedName>
        <fullName evidence="1">28342_t:CDS:1</fullName>
    </submittedName>
</protein>
<gene>
    <name evidence="1" type="ORF">GMARGA_LOCUS36599</name>
</gene>
<evidence type="ECO:0000313" key="1">
    <source>
        <dbReference type="EMBL" id="CAG8843542.1"/>
    </source>
</evidence>
<accession>A0ABN7WY30</accession>
<feature type="non-terminal residue" evidence="1">
    <location>
        <position position="1"/>
    </location>
</feature>
<organism evidence="1 2">
    <name type="scientific">Gigaspora margarita</name>
    <dbReference type="NCBI Taxonomy" id="4874"/>
    <lineage>
        <taxon>Eukaryota</taxon>
        <taxon>Fungi</taxon>
        <taxon>Fungi incertae sedis</taxon>
        <taxon>Mucoromycota</taxon>
        <taxon>Glomeromycotina</taxon>
        <taxon>Glomeromycetes</taxon>
        <taxon>Diversisporales</taxon>
        <taxon>Gigasporaceae</taxon>
        <taxon>Gigaspora</taxon>
    </lineage>
</organism>
<dbReference type="Proteomes" id="UP000789901">
    <property type="component" value="Unassembled WGS sequence"/>
</dbReference>
<keyword evidence="2" id="KW-1185">Reference proteome</keyword>
<reference evidence="1 2" key="1">
    <citation type="submission" date="2021-06" db="EMBL/GenBank/DDBJ databases">
        <authorList>
            <person name="Kallberg Y."/>
            <person name="Tangrot J."/>
            <person name="Rosling A."/>
        </authorList>
    </citation>
    <scope>NUCLEOTIDE SEQUENCE [LARGE SCALE GENOMIC DNA]</scope>
    <source>
        <strain evidence="1 2">120-4 pot B 10/14</strain>
    </source>
</reference>
<sequence length="48" mass="5453">KNKTHAERQNILILNQQILALHNNPLLNIADARRILVLKLIALALAKF</sequence>
<comment type="caution">
    <text evidence="1">The sequence shown here is derived from an EMBL/GenBank/DDBJ whole genome shotgun (WGS) entry which is preliminary data.</text>
</comment>
<name>A0ABN7WY30_GIGMA</name>
<proteinExistence type="predicted"/>
<dbReference type="EMBL" id="CAJVQB010072741">
    <property type="protein sequence ID" value="CAG8843542.1"/>
    <property type="molecule type" value="Genomic_DNA"/>
</dbReference>